<dbReference type="GO" id="GO:0003964">
    <property type="term" value="F:RNA-directed DNA polymerase activity"/>
    <property type="evidence" value="ECO:0007669"/>
    <property type="project" value="UniProtKB-KW"/>
</dbReference>
<dbReference type="AlphaFoldDB" id="A0A3M7SM54"/>
<comment type="caution">
    <text evidence="1">The sequence shown here is derived from an EMBL/GenBank/DDBJ whole genome shotgun (WGS) entry which is preliminary data.</text>
</comment>
<reference evidence="1 2" key="1">
    <citation type="journal article" date="2018" name="Sci. Rep.">
        <title>Genomic signatures of local adaptation to the degree of environmental predictability in rotifers.</title>
        <authorList>
            <person name="Franch-Gras L."/>
            <person name="Hahn C."/>
            <person name="Garcia-Roger E.M."/>
            <person name="Carmona M.J."/>
            <person name="Serra M."/>
            <person name="Gomez A."/>
        </authorList>
    </citation>
    <scope>NUCLEOTIDE SEQUENCE [LARGE SCALE GENOMIC DNA]</scope>
    <source>
        <strain evidence="1">HYR1</strain>
    </source>
</reference>
<keyword evidence="1" id="KW-0695">RNA-directed DNA polymerase</keyword>
<protein>
    <submittedName>
        <fullName evidence="1">RNA-directed DNA polymerase from mobile element jockey-like</fullName>
    </submittedName>
</protein>
<dbReference type="OrthoDB" id="415068at2759"/>
<keyword evidence="1" id="KW-0808">Transferase</keyword>
<organism evidence="1 2">
    <name type="scientific">Brachionus plicatilis</name>
    <name type="common">Marine rotifer</name>
    <name type="synonym">Brachionus muelleri</name>
    <dbReference type="NCBI Taxonomy" id="10195"/>
    <lineage>
        <taxon>Eukaryota</taxon>
        <taxon>Metazoa</taxon>
        <taxon>Spiralia</taxon>
        <taxon>Gnathifera</taxon>
        <taxon>Rotifera</taxon>
        <taxon>Eurotatoria</taxon>
        <taxon>Monogononta</taxon>
        <taxon>Pseudotrocha</taxon>
        <taxon>Ploima</taxon>
        <taxon>Brachionidae</taxon>
        <taxon>Brachionus</taxon>
    </lineage>
</organism>
<dbReference type="EMBL" id="REGN01001122">
    <property type="protein sequence ID" value="RNA36806.1"/>
    <property type="molecule type" value="Genomic_DNA"/>
</dbReference>
<name>A0A3M7SM54_BRAPC</name>
<dbReference type="Gene3D" id="3.60.10.10">
    <property type="entry name" value="Endonuclease/exonuclease/phosphatase"/>
    <property type="match status" value="1"/>
</dbReference>
<proteinExistence type="predicted"/>
<gene>
    <name evidence="1" type="ORF">BpHYR1_030057</name>
</gene>
<dbReference type="SUPFAM" id="SSF56219">
    <property type="entry name" value="DNase I-like"/>
    <property type="match status" value="1"/>
</dbReference>
<feature type="non-terminal residue" evidence="1">
    <location>
        <position position="410"/>
    </location>
</feature>
<dbReference type="InterPro" id="IPR036691">
    <property type="entry name" value="Endo/exonu/phosph_ase_sf"/>
</dbReference>
<dbReference type="Proteomes" id="UP000276133">
    <property type="component" value="Unassembled WGS sequence"/>
</dbReference>
<keyword evidence="1" id="KW-0548">Nucleotidyltransferase</keyword>
<evidence type="ECO:0000313" key="2">
    <source>
        <dbReference type="Proteomes" id="UP000276133"/>
    </source>
</evidence>
<keyword evidence="2" id="KW-1185">Reference proteome</keyword>
<sequence length="410" mass="47347">MLTTQIQNIITELDVDFISLNETYLKKSNKFNLNNYMIIRADRVLDKKQKGGGAALGIRKNFKGKSILFPEFEEIAGFEIELSKQDVLSVFSYYSSPDSKLNKKFFDFIVEKYKNFIILGDLNAKILDNEISDHQPTLTTFNNIVTVKKVDYATKINWSKFHQSLSLLKPIRNQIITESDFNEQADKIISDIQNAINTATIKFRVSNNNNPIISVPENILNLIKEKRKIRRIFQKSQLSDHKKVLNAINNRLKKALKIFKNIKTKTEFKELSSFNQSSSKHWALVRRLENAQEKDSKKLVLNYNNQTLQEDQDIAEAFSEGLAETFSQTNNNNLDTTHQPETEIFGNFEYISTTDLFCKTWGFYINTSKTCYTTFTTAGERKNYTTKYKLNLKIVNNAIPMEPNPTFLGI</sequence>
<evidence type="ECO:0000313" key="1">
    <source>
        <dbReference type="EMBL" id="RNA36806.1"/>
    </source>
</evidence>
<accession>A0A3M7SM54</accession>